<evidence type="ECO:0000259" key="1">
    <source>
        <dbReference type="Pfam" id="PF07045"/>
    </source>
</evidence>
<organism evidence="2 3">
    <name type="scientific">Sphingobium indicum BiD32</name>
    <dbReference type="NCBI Taxonomy" id="1301087"/>
    <lineage>
        <taxon>Bacteria</taxon>
        <taxon>Pseudomonadati</taxon>
        <taxon>Pseudomonadota</taxon>
        <taxon>Alphaproteobacteria</taxon>
        <taxon>Sphingomonadales</taxon>
        <taxon>Sphingomonadaceae</taxon>
        <taxon>Sphingobium</taxon>
    </lineage>
</organism>
<dbReference type="InterPro" id="IPR011008">
    <property type="entry name" value="Dimeric_a/b-barrel"/>
</dbReference>
<reference evidence="3" key="2">
    <citation type="submission" date="2013-04" db="EMBL/GenBank/DDBJ databases">
        <title>Bisphenol A degrading Sphingobium sp. strain BiD32.</title>
        <authorList>
            <person name="Nielsen J.L."/>
            <person name="Zhou N.A."/>
            <person name="Kjeldal H."/>
        </authorList>
    </citation>
    <scope>NUCLEOTIDE SEQUENCE [LARGE SCALE GENOMIC DNA]</scope>
    <source>
        <strain evidence="3">BiD32</strain>
    </source>
</reference>
<dbReference type="InterPro" id="IPR010753">
    <property type="entry name" value="DUF1330"/>
</dbReference>
<dbReference type="EMBL" id="CAVK010000039">
    <property type="protein sequence ID" value="CCW16398.1"/>
    <property type="molecule type" value="Genomic_DNA"/>
</dbReference>
<name>N1MLQ1_9SPHN</name>
<evidence type="ECO:0000313" key="2">
    <source>
        <dbReference type="EMBL" id="CCW16398.1"/>
    </source>
</evidence>
<proteinExistence type="predicted"/>
<comment type="caution">
    <text evidence="2">The sequence shown here is derived from an EMBL/GenBank/DDBJ whole genome shotgun (WGS) entry which is preliminary data.</text>
</comment>
<gene>
    <name evidence="2" type="ORF">EBBID32_7340</name>
</gene>
<protein>
    <recommendedName>
        <fullName evidence="1">DUF1330 domain-containing protein</fullName>
    </recommendedName>
</protein>
<dbReference type="PANTHER" id="PTHR41521:SF4">
    <property type="entry name" value="BLR0684 PROTEIN"/>
    <property type="match status" value="1"/>
</dbReference>
<dbReference type="Proteomes" id="UP000013201">
    <property type="component" value="Unassembled WGS sequence"/>
</dbReference>
<accession>N1MLQ1</accession>
<dbReference type="AlphaFoldDB" id="N1MLQ1"/>
<dbReference type="Pfam" id="PF07045">
    <property type="entry name" value="DUF1330"/>
    <property type="match status" value="1"/>
</dbReference>
<sequence length="100" mass="11014">MPAYMIFTREGPVTDQAAMDAYSGMNRSHAGRFVADYGLKPLTVYGALETLEGEGPEGIVILEFPDADKARAWYNSPEYQQSALLRQKGAPYRALLVEGL</sequence>
<dbReference type="RefSeq" id="WP_006950854.1">
    <property type="nucleotide sequence ID" value="NZ_CAVK010000039.1"/>
</dbReference>
<feature type="domain" description="DUF1330" evidence="1">
    <location>
        <begin position="2"/>
        <end position="100"/>
    </location>
</feature>
<dbReference type="PANTHER" id="PTHR41521">
    <property type="match status" value="1"/>
</dbReference>
<keyword evidence="3" id="KW-1185">Reference proteome</keyword>
<dbReference type="Gene3D" id="3.30.70.100">
    <property type="match status" value="1"/>
</dbReference>
<reference evidence="2 3" key="1">
    <citation type="submission" date="2013-03" db="EMBL/GenBank/DDBJ databases">
        <authorList>
            <person name="Le V."/>
        </authorList>
    </citation>
    <scope>NUCLEOTIDE SEQUENCE [LARGE SCALE GENOMIC DNA]</scope>
    <source>
        <strain evidence="2 3">BiD32</strain>
    </source>
</reference>
<dbReference type="OrthoDB" id="9806380at2"/>
<dbReference type="SUPFAM" id="SSF54909">
    <property type="entry name" value="Dimeric alpha+beta barrel"/>
    <property type="match status" value="1"/>
</dbReference>
<evidence type="ECO:0000313" key="3">
    <source>
        <dbReference type="Proteomes" id="UP000013201"/>
    </source>
</evidence>